<dbReference type="EMBL" id="MNYR01000018">
    <property type="protein sequence ID" value="OIP56347.1"/>
    <property type="molecule type" value="Genomic_DNA"/>
</dbReference>
<evidence type="ECO:0000313" key="2">
    <source>
        <dbReference type="Proteomes" id="UP000183922"/>
    </source>
</evidence>
<dbReference type="Proteomes" id="UP000183922">
    <property type="component" value="Unassembled WGS sequence"/>
</dbReference>
<sequence>MGEYIRLGNLEVYKTSLKLSRQSWTIYQRLDWQTKKIIGDQFIRSVDSIGANVAEGYGRYHYLDRIKFYYNSRGSLLEAKHWLWLLKTRNFISRQEFDELIKDLNYFNYQLNKFISSTYQTKKDE</sequence>
<dbReference type="PANTHER" id="PTHR38471">
    <property type="entry name" value="FOUR HELIX BUNDLE PROTEIN"/>
    <property type="match status" value="1"/>
</dbReference>
<dbReference type="STRING" id="1805236.AUK13_01325"/>
<evidence type="ECO:0000313" key="1">
    <source>
        <dbReference type="EMBL" id="OIP56347.1"/>
    </source>
</evidence>
<dbReference type="InterPro" id="IPR036583">
    <property type="entry name" value="23S_rRNA_IVS_sf"/>
</dbReference>
<comment type="caution">
    <text evidence="1">The sequence shown here is derived from an EMBL/GenBank/DDBJ whole genome shotgun (WGS) entry which is preliminary data.</text>
</comment>
<dbReference type="InterPro" id="IPR012657">
    <property type="entry name" value="23S_rRNA-intervening_sequence"/>
</dbReference>
<dbReference type="Pfam" id="PF05635">
    <property type="entry name" value="23S_rRNA_IVP"/>
    <property type="match status" value="1"/>
</dbReference>
<gene>
    <name evidence="1" type="ORF">AUK13_01325</name>
</gene>
<organism evidence="1 2">
    <name type="scientific">Candidatus Kuenenbacteria bacterium CG2_30_39_24</name>
    <dbReference type="NCBI Taxonomy" id="1805236"/>
    <lineage>
        <taxon>Bacteria</taxon>
        <taxon>Candidatus Kueneniibacteriota</taxon>
    </lineage>
</organism>
<dbReference type="AlphaFoldDB" id="A0A1J5F8W5"/>
<dbReference type="PANTHER" id="PTHR38471:SF2">
    <property type="entry name" value="FOUR HELIX BUNDLE PROTEIN"/>
    <property type="match status" value="1"/>
</dbReference>
<name>A0A1J5F8W5_9BACT</name>
<dbReference type="NCBIfam" id="TIGR02436">
    <property type="entry name" value="four helix bundle protein"/>
    <property type="match status" value="1"/>
</dbReference>
<protein>
    <submittedName>
        <fullName evidence="1">Four helix bundle protein</fullName>
    </submittedName>
</protein>
<reference evidence="1 2" key="1">
    <citation type="journal article" date="2016" name="Environ. Microbiol.">
        <title>Genomic resolution of a cold subsurface aquifer community provides metabolic insights for novel microbes adapted to high CO concentrations.</title>
        <authorList>
            <person name="Probst A.J."/>
            <person name="Castelle C.J."/>
            <person name="Singh A."/>
            <person name="Brown C.T."/>
            <person name="Anantharaman K."/>
            <person name="Sharon I."/>
            <person name="Hug L.A."/>
            <person name="Burstein D."/>
            <person name="Emerson J.B."/>
            <person name="Thomas B.C."/>
            <person name="Banfield J.F."/>
        </authorList>
    </citation>
    <scope>NUCLEOTIDE SEQUENCE [LARGE SCALE GENOMIC DNA]</scope>
    <source>
        <strain evidence="1">CG2_30_39_24</strain>
    </source>
</reference>
<accession>A0A1J5F8W5</accession>
<dbReference type="SUPFAM" id="SSF158446">
    <property type="entry name" value="IVS-encoded protein-like"/>
    <property type="match status" value="1"/>
</dbReference>
<proteinExistence type="predicted"/>
<dbReference type="Gene3D" id="1.20.1440.60">
    <property type="entry name" value="23S rRNA-intervening sequence"/>
    <property type="match status" value="1"/>
</dbReference>